<feature type="domain" description="DUF4395" evidence="3">
    <location>
        <begin position="21"/>
        <end position="154"/>
    </location>
</feature>
<name>A0A8J8TDG0_9EURY</name>
<protein>
    <submittedName>
        <fullName evidence="4">DUF4395 domain-containing protein</fullName>
    </submittedName>
</protein>
<evidence type="ECO:0000259" key="3">
    <source>
        <dbReference type="Pfam" id="PF14340"/>
    </source>
</evidence>
<dbReference type="InterPro" id="IPR025508">
    <property type="entry name" value="DUF4395"/>
</dbReference>
<feature type="transmembrane region" description="Helical" evidence="2">
    <location>
        <begin position="126"/>
        <end position="146"/>
    </location>
</feature>
<reference evidence="4" key="1">
    <citation type="submission" date="2019-02" db="EMBL/GenBank/DDBJ databases">
        <title>Halonotius sp. a new haloarchaeum isolated from saline soil.</title>
        <authorList>
            <person name="Duran-Viseras A."/>
            <person name="Sanchez-Porro C."/>
            <person name="Ventosa A."/>
        </authorList>
    </citation>
    <scope>NUCLEOTIDE SEQUENCE</scope>
    <source>
        <strain evidence="4">F15B</strain>
    </source>
</reference>
<gene>
    <name evidence="4" type="ORF">EGH24_01460</name>
</gene>
<keyword evidence="2" id="KW-0472">Membrane</keyword>
<sequence>MSGPSVAASESPTTTNPTAMVDPRAPRFGQGITALGLAAGIGLQRPAFVYAITAVLVIAALSKWRLDPYGIIWKQLHAVVGAPADREAAAPHRFSKLLAAIFTSVASGCLIIAGAGGIGWMSVVGYGVATAVVGLAVASSVFDYCVGCKMYRQVAFFRRLNWI</sequence>
<dbReference type="Pfam" id="PF14340">
    <property type="entry name" value="DUF4395"/>
    <property type="match status" value="1"/>
</dbReference>
<feature type="region of interest" description="Disordered" evidence="1">
    <location>
        <begin position="1"/>
        <end position="24"/>
    </location>
</feature>
<comment type="caution">
    <text evidence="4">The sequence shown here is derived from an EMBL/GenBank/DDBJ whole genome shotgun (WGS) entry which is preliminary data.</text>
</comment>
<evidence type="ECO:0000313" key="4">
    <source>
        <dbReference type="EMBL" id="TQQ83486.1"/>
    </source>
</evidence>
<accession>A0A8J8TDG0</accession>
<feature type="compositionally biased region" description="Polar residues" evidence="1">
    <location>
        <begin position="8"/>
        <end position="18"/>
    </location>
</feature>
<dbReference type="OrthoDB" id="275803at2157"/>
<organism evidence="4 5">
    <name type="scientific">Halonotius terrestris</name>
    <dbReference type="NCBI Taxonomy" id="2487750"/>
    <lineage>
        <taxon>Archaea</taxon>
        <taxon>Methanobacteriati</taxon>
        <taxon>Methanobacteriota</taxon>
        <taxon>Stenosarchaea group</taxon>
        <taxon>Halobacteria</taxon>
        <taxon>Halobacteriales</taxon>
        <taxon>Haloferacaceae</taxon>
        <taxon>Halonotius</taxon>
    </lineage>
</organism>
<dbReference type="AlphaFoldDB" id="A0A8J8TDG0"/>
<dbReference type="Proteomes" id="UP000705823">
    <property type="component" value="Unassembled WGS sequence"/>
</dbReference>
<keyword evidence="2" id="KW-1133">Transmembrane helix</keyword>
<proteinExistence type="predicted"/>
<evidence type="ECO:0000313" key="5">
    <source>
        <dbReference type="Proteomes" id="UP000705823"/>
    </source>
</evidence>
<evidence type="ECO:0000256" key="2">
    <source>
        <dbReference type="SAM" id="Phobius"/>
    </source>
</evidence>
<keyword evidence="2" id="KW-0812">Transmembrane</keyword>
<keyword evidence="5" id="KW-1185">Reference proteome</keyword>
<feature type="transmembrane region" description="Helical" evidence="2">
    <location>
        <begin position="97"/>
        <end position="120"/>
    </location>
</feature>
<evidence type="ECO:0000256" key="1">
    <source>
        <dbReference type="SAM" id="MobiDB-lite"/>
    </source>
</evidence>
<dbReference type="EMBL" id="RKLU01000001">
    <property type="protein sequence ID" value="TQQ83486.1"/>
    <property type="molecule type" value="Genomic_DNA"/>
</dbReference>
<feature type="transmembrane region" description="Helical" evidence="2">
    <location>
        <begin position="47"/>
        <end position="66"/>
    </location>
</feature>
<dbReference type="RefSeq" id="WP_142978394.1">
    <property type="nucleotide sequence ID" value="NZ_RKLU01000001.1"/>
</dbReference>